<comment type="subunit">
    <text evidence="2">Heterohexamer of two PFD-alpha type and four PFD-beta type subunits.</text>
</comment>
<evidence type="ECO:0000313" key="6">
    <source>
        <dbReference type="EMBL" id="KAK7868682.1"/>
    </source>
</evidence>
<dbReference type="Pfam" id="PF01920">
    <property type="entry name" value="Prefoldin_2"/>
    <property type="match status" value="1"/>
</dbReference>
<evidence type="ECO:0000256" key="3">
    <source>
        <dbReference type="ARBA" id="ARBA00023186"/>
    </source>
</evidence>
<gene>
    <name evidence="6" type="ORF">R5R35_006973</name>
</gene>
<keyword evidence="5" id="KW-0175">Coiled coil</keyword>
<dbReference type="PANTHER" id="PTHR21431">
    <property type="entry name" value="PREFOLDIN SUBUNIT 6"/>
    <property type="match status" value="1"/>
</dbReference>
<reference evidence="6 7" key="1">
    <citation type="submission" date="2024-03" db="EMBL/GenBank/DDBJ databases">
        <title>The genome assembly and annotation of the cricket Gryllus longicercus Weissman &amp; Gray.</title>
        <authorList>
            <person name="Szrajer S."/>
            <person name="Gray D."/>
            <person name="Ylla G."/>
        </authorList>
    </citation>
    <scope>NUCLEOTIDE SEQUENCE [LARGE SCALE GENOMIC DNA]</scope>
    <source>
        <strain evidence="6">DAG 2021-001</strain>
        <tissue evidence="6">Whole body minus gut</tissue>
    </source>
</reference>
<evidence type="ECO:0000256" key="1">
    <source>
        <dbReference type="ARBA" id="ARBA00008045"/>
    </source>
</evidence>
<dbReference type="GO" id="GO:0051131">
    <property type="term" value="P:chaperone-mediated protein complex assembly"/>
    <property type="evidence" value="ECO:0007669"/>
    <property type="project" value="TreeGrafter"/>
</dbReference>
<dbReference type="GO" id="GO:0005737">
    <property type="term" value="C:cytoplasm"/>
    <property type="evidence" value="ECO:0007669"/>
    <property type="project" value="TreeGrafter"/>
</dbReference>
<dbReference type="GO" id="GO:0051082">
    <property type="term" value="F:unfolded protein binding"/>
    <property type="evidence" value="ECO:0007669"/>
    <property type="project" value="InterPro"/>
</dbReference>
<dbReference type="GO" id="GO:0006457">
    <property type="term" value="P:protein folding"/>
    <property type="evidence" value="ECO:0007669"/>
    <property type="project" value="InterPro"/>
</dbReference>
<name>A0AAN9VYC6_9ORTH</name>
<keyword evidence="7" id="KW-1185">Reference proteome</keyword>
<keyword evidence="3" id="KW-0143">Chaperone</keyword>
<protein>
    <recommendedName>
        <fullName evidence="4">Probable prefoldin subunit 6</fullName>
    </recommendedName>
</protein>
<dbReference type="PANTHER" id="PTHR21431:SF0">
    <property type="entry name" value="PREFOLDIN SUBUNIT 6"/>
    <property type="match status" value="1"/>
</dbReference>
<dbReference type="InterPro" id="IPR009053">
    <property type="entry name" value="Prefoldin"/>
</dbReference>
<dbReference type="InterPro" id="IPR002777">
    <property type="entry name" value="PFD_beta-like"/>
</dbReference>
<accession>A0AAN9VYC6</accession>
<dbReference type="SUPFAM" id="SSF46579">
    <property type="entry name" value="Prefoldin"/>
    <property type="match status" value="1"/>
</dbReference>
<comment type="caution">
    <text evidence="6">The sequence shown here is derived from an EMBL/GenBank/DDBJ whole genome shotgun (WGS) entry which is preliminary data.</text>
</comment>
<evidence type="ECO:0000256" key="4">
    <source>
        <dbReference type="ARBA" id="ARBA00072592"/>
    </source>
</evidence>
<feature type="coiled-coil region" evidence="5">
    <location>
        <begin position="16"/>
        <end position="114"/>
    </location>
</feature>
<dbReference type="GO" id="GO:0016272">
    <property type="term" value="C:prefoldin complex"/>
    <property type="evidence" value="ECO:0007669"/>
    <property type="project" value="InterPro"/>
</dbReference>
<organism evidence="6 7">
    <name type="scientific">Gryllus longicercus</name>
    <dbReference type="NCBI Taxonomy" id="2509291"/>
    <lineage>
        <taxon>Eukaryota</taxon>
        <taxon>Metazoa</taxon>
        <taxon>Ecdysozoa</taxon>
        <taxon>Arthropoda</taxon>
        <taxon>Hexapoda</taxon>
        <taxon>Insecta</taxon>
        <taxon>Pterygota</taxon>
        <taxon>Neoptera</taxon>
        <taxon>Polyneoptera</taxon>
        <taxon>Orthoptera</taxon>
        <taxon>Ensifera</taxon>
        <taxon>Gryllidea</taxon>
        <taxon>Grylloidea</taxon>
        <taxon>Gryllidae</taxon>
        <taxon>Gryllinae</taxon>
        <taxon>Gryllus</taxon>
    </lineage>
</organism>
<dbReference type="GO" id="GO:0051087">
    <property type="term" value="F:protein-folding chaperone binding"/>
    <property type="evidence" value="ECO:0007669"/>
    <property type="project" value="TreeGrafter"/>
</dbReference>
<evidence type="ECO:0000313" key="7">
    <source>
        <dbReference type="Proteomes" id="UP001378592"/>
    </source>
</evidence>
<dbReference type="EMBL" id="JAZDUA010000089">
    <property type="protein sequence ID" value="KAK7868682.1"/>
    <property type="molecule type" value="Genomic_DNA"/>
</dbReference>
<sequence>MSEEVQNRLQQEVEKFRTVQKDYQKALQQRQQLDAQLNENTAVKQELDLLKSDADVYKLIGPVLIKQDLEEAKQNVAKRMDFIRNELKRTDDFIATLDKKQDTHREALNKLQQQFAQTQLKAS</sequence>
<proteinExistence type="inferred from homology"/>
<evidence type="ECO:0000256" key="2">
    <source>
        <dbReference type="ARBA" id="ARBA00011695"/>
    </source>
</evidence>
<evidence type="ECO:0000256" key="5">
    <source>
        <dbReference type="SAM" id="Coils"/>
    </source>
</evidence>
<dbReference type="FunFam" id="1.10.287.370:FF:000003">
    <property type="entry name" value="Prefoldin subunit 6"/>
    <property type="match status" value="1"/>
</dbReference>
<dbReference type="Proteomes" id="UP001378592">
    <property type="component" value="Unassembled WGS sequence"/>
</dbReference>
<dbReference type="Gene3D" id="1.10.287.370">
    <property type="match status" value="1"/>
</dbReference>
<dbReference type="AlphaFoldDB" id="A0AAN9VYC6"/>
<dbReference type="CDD" id="cd23161">
    <property type="entry name" value="Prefoldin_6"/>
    <property type="match status" value="1"/>
</dbReference>
<comment type="similarity">
    <text evidence="1">Belongs to the prefoldin subunit beta family.</text>
</comment>